<name>A0A6A5UHB4_9PLEO</name>
<evidence type="ECO:0000256" key="2">
    <source>
        <dbReference type="SAM" id="Phobius"/>
    </source>
</evidence>
<evidence type="ECO:0000313" key="3">
    <source>
        <dbReference type="EMBL" id="KAF1963730.1"/>
    </source>
</evidence>
<dbReference type="OrthoDB" id="3779192at2759"/>
<dbReference type="Proteomes" id="UP000800035">
    <property type="component" value="Unassembled WGS sequence"/>
</dbReference>
<reference evidence="3" key="1">
    <citation type="journal article" date="2020" name="Stud. Mycol.">
        <title>101 Dothideomycetes genomes: a test case for predicting lifestyles and emergence of pathogens.</title>
        <authorList>
            <person name="Haridas S."/>
            <person name="Albert R."/>
            <person name="Binder M."/>
            <person name="Bloem J."/>
            <person name="Labutti K."/>
            <person name="Salamov A."/>
            <person name="Andreopoulos B."/>
            <person name="Baker S."/>
            <person name="Barry K."/>
            <person name="Bills G."/>
            <person name="Bluhm B."/>
            <person name="Cannon C."/>
            <person name="Castanera R."/>
            <person name="Culley D."/>
            <person name="Daum C."/>
            <person name="Ezra D."/>
            <person name="Gonzalez J."/>
            <person name="Henrissat B."/>
            <person name="Kuo A."/>
            <person name="Liang C."/>
            <person name="Lipzen A."/>
            <person name="Lutzoni F."/>
            <person name="Magnuson J."/>
            <person name="Mondo S."/>
            <person name="Nolan M."/>
            <person name="Ohm R."/>
            <person name="Pangilinan J."/>
            <person name="Park H.-J."/>
            <person name="Ramirez L."/>
            <person name="Alfaro M."/>
            <person name="Sun H."/>
            <person name="Tritt A."/>
            <person name="Yoshinaga Y."/>
            <person name="Zwiers L.-H."/>
            <person name="Turgeon B."/>
            <person name="Goodwin S."/>
            <person name="Spatafora J."/>
            <person name="Crous P."/>
            <person name="Grigoriev I."/>
        </authorList>
    </citation>
    <scope>NUCLEOTIDE SEQUENCE</scope>
    <source>
        <strain evidence="3">CBS 675.92</strain>
    </source>
</reference>
<sequence length="318" mass="33409">MGTSTAALTALRVLGIVVALGVAVLGAWSKFIIHDIDTTGASVLNSATLESQEKKDAWQSFFKVAVGSTIKIYIAIAAASFTALTTTILLLSQPLPFLRLPTLLSLPLEILSTLSISAAFAAALSAAMSTTNYTFSSRINPSTDLPANMIMLDTSTSALLKAFSALLPLSKAFAIAAGVGAFLMICLSASTVIQTCHRARDSKPCSFEPTASALGMGHGYHAVGVPRISKGAVPTIYDPLKPDPTAQGGLGDEERGILGQGAEMGRRDSGTSSLRMEKRDMGGDERGGDISGPIGLKRPEEVAQMRPARPWSEMPKRR</sequence>
<dbReference type="AlphaFoldDB" id="A0A6A5UHB4"/>
<feature type="transmembrane region" description="Helical" evidence="2">
    <location>
        <begin position="6"/>
        <end position="28"/>
    </location>
</feature>
<feature type="compositionally biased region" description="Basic and acidic residues" evidence="1">
    <location>
        <begin position="264"/>
        <end position="288"/>
    </location>
</feature>
<accession>A0A6A5UHB4</accession>
<organism evidence="3 4">
    <name type="scientific">Byssothecium circinans</name>
    <dbReference type="NCBI Taxonomy" id="147558"/>
    <lineage>
        <taxon>Eukaryota</taxon>
        <taxon>Fungi</taxon>
        <taxon>Dikarya</taxon>
        <taxon>Ascomycota</taxon>
        <taxon>Pezizomycotina</taxon>
        <taxon>Dothideomycetes</taxon>
        <taxon>Pleosporomycetidae</taxon>
        <taxon>Pleosporales</taxon>
        <taxon>Massarineae</taxon>
        <taxon>Massarinaceae</taxon>
        <taxon>Byssothecium</taxon>
    </lineage>
</organism>
<gene>
    <name evidence="3" type="ORF">CC80DRAFT_12266</name>
</gene>
<evidence type="ECO:0000313" key="4">
    <source>
        <dbReference type="Proteomes" id="UP000800035"/>
    </source>
</evidence>
<protein>
    <submittedName>
        <fullName evidence="3">Uncharacterized protein</fullName>
    </submittedName>
</protein>
<keyword evidence="4" id="KW-1185">Reference proteome</keyword>
<keyword evidence="2" id="KW-0812">Transmembrane</keyword>
<keyword evidence="2" id="KW-0472">Membrane</keyword>
<feature type="region of interest" description="Disordered" evidence="1">
    <location>
        <begin position="241"/>
        <end position="318"/>
    </location>
</feature>
<feature type="transmembrane region" description="Helical" evidence="2">
    <location>
        <begin position="173"/>
        <end position="193"/>
    </location>
</feature>
<proteinExistence type="predicted"/>
<feature type="transmembrane region" description="Helical" evidence="2">
    <location>
        <begin position="72"/>
        <end position="91"/>
    </location>
</feature>
<dbReference type="EMBL" id="ML976977">
    <property type="protein sequence ID" value="KAF1963730.1"/>
    <property type="molecule type" value="Genomic_DNA"/>
</dbReference>
<evidence type="ECO:0000256" key="1">
    <source>
        <dbReference type="SAM" id="MobiDB-lite"/>
    </source>
</evidence>
<feature type="transmembrane region" description="Helical" evidence="2">
    <location>
        <begin position="111"/>
        <end position="135"/>
    </location>
</feature>
<keyword evidence="2" id="KW-1133">Transmembrane helix</keyword>